<keyword evidence="6" id="KW-1185">Reference proteome</keyword>
<dbReference type="Gene3D" id="2.30.290.10">
    <property type="entry name" value="BH3618-like"/>
    <property type="match status" value="1"/>
</dbReference>
<dbReference type="InterPro" id="IPR003775">
    <property type="entry name" value="Flagellar_assembly_factor_FliW"/>
</dbReference>
<organism evidence="5 6">
    <name type="scientific">Hydrogenophilus thermoluteolus</name>
    <name type="common">Pseudomonas hydrogenothermophila</name>
    <dbReference type="NCBI Taxonomy" id="297"/>
    <lineage>
        <taxon>Bacteria</taxon>
        <taxon>Pseudomonadati</taxon>
        <taxon>Pseudomonadota</taxon>
        <taxon>Hydrogenophilia</taxon>
        <taxon>Hydrogenophilales</taxon>
        <taxon>Hydrogenophilaceae</taxon>
        <taxon>Hydrogenophilus</taxon>
    </lineage>
</organism>
<evidence type="ECO:0000256" key="2">
    <source>
        <dbReference type="ARBA" id="ARBA00022795"/>
    </source>
</evidence>
<accession>A0A2Z6DXV3</accession>
<dbReference type="Pfam" id="PF02623">
    <property type="entry name" value="FliW"/>
    <property type="match status" value="1"/>
</dbReference>
<comment type="subunit">
    <text evidence="4">Interacts with translational regulator CsrA and flagellin(s).</text>
</comment>
<comment type="subcellular location">
    <subcellularLocation>
        <location evidence="4">Cytoplasm</location>
    </subcellularLocation>
</comment>
<dbReference type="GO" id="GO:0006417">
    <property type="term" value="P:regulation of translation"/>
    <property type="evidence" value="ECO:0007669"/>
    <property type="project" value="UniProtKB-KW"/>
</dbReference>
<dbReference type="GO" id="GO:0005737">
    <property type="term" value="C:cytoplasm"/>
    <property type="evidence" value="ECO:0007669"/>
    <property type="project" value="UniProtKB-SubCell"/>
</dbReference>
<evidence type="ECO:0000313" key="5">
    <source>
        <dbReference type="EMBL" id="BBD77270.1"/>
    </source>
</evidence>
<evidence type="ECO:0000256" key="1">
    <source>
        <dbReference type="ARBA" id="ARBA00022490"/>
    </source>
</evidence>
<reference evidence="5 6" key="1">
    <citation type="submission" date="2018-04" db="EMBL/GenBank/DDBJ databases">
        <title>Complete genome sequence of Hydrogenophilus thermoluteolus TH-1.</title>
        <authorList>
            <person name="Arai H."/>
        </authorList>
    </citation>
    <scope>NUCLEOTIDE SEQUENCE [LARGE SCALE GENOMIC DNA]</scope>
    <source>
        <strain evidence="5 6">TH-1</strain>
    </source>
</reference>
<dbReference type="HAMAP" id="MF_01185">
    <property type="entry name" value="FliW"/>
    <property type="match status" value="1"/>
</dbReference>
<keyword evidence="2 4" id="KW-1005">Bacterial flagellum biogenesis</keyword>
<dbReference type="AlphaFoldDB" id="A0A2Z6DXV3"/>
<dbReference type="Proteomes" id="UP000262004">
    <property type="component" value="Chromosome"/>
</dbReference>
<name>A0A2Z6DXV3_HYDTE</name>
<protein>
    <recommendedName>
        <fullName evidence="4">Flagellar assembly factor FliW</fullName>
    </recommendedName>
</protein>
<evidence type="ECO:0000256" key="3">
    <source>
        <dbReference type="ARBA" id="ARBA00022845"/>
    </source>
</evidence>
<dbReference type="SUPFAM" id="SSF141457">
    <property type="entry name" value="BH3618-like"/>
    <property type="match status" value="1"/>
</dbReference>
<dbReference type="RefSeq" id="WP_119335022.1">
    <property type="nucleotide sequence ID" value="NZ_AP018558.1"/>
</dbReference>
<gene>
    <name evidence="4" type="primary">fliW</name>
    <name evidence="5" type="ORF">HPTL_1006</name>
</gene>
<dbReference type="InterPro" id="IPR024046">
    <property type="entry name" value="Flagellar_assmbl_FliW_dom_sf"/>
</dbReference>
<evidence type="ECO:0000313" key="6">
    <source>
        <dbReference type="Proteomes" id="UP000262004"/>
    </source>
</evidence>
<dbReference type="PANTHER" id="PTHR39190">
    <property type="entry name" value="FLAGELLAR ASSEMBLY FACTOR FLIW"/>
    <property type="match status" value="1"/>
</dbReference>
<keyword evidence="4" id="KW-0143">Chaperone</keyword>
<dbReference type="PANTHER" id="PTHR39190:SF1">
    <property type="entry name" value="FLAGELLAR ASSEMBLY FACTOR FLIW"/>
    <property type="match status" value="1"/>
</dbReference>
<comment type="function">
    <text evidence="4">Acts as an anti-CsrA protein, binds CsrA and prevents it from repressing translation of its target genes, one of which is flagellin. Binds to flagellin and participates in the assembly of the flagellum.</text>
</comment>
<evidence type="ECO:0000256" key="4">
    <source>
        <dbReference type="HAMAP-Rule" id="MF_01185"/>
    </source>
</evidence>
<keyword evidence="1 4" id="KW-0963">Cytoplasm</keyword>
<dbReference type="EMBL" id="AP018558">
    <property type="protein sequence ID" value="BBD77270.1"/>
    <property type="molecule type" value="Genomic_DNA"/>
</dbReference>
<sequence length="145" mass="15992">MKLTSPVLGEIEVDDSKVIHFPNGLAGLGHLKQFVLAHEEPAQGETPRVFILQSVDDPEISFSLVVPEALGVRYELELSDEEVTLLQATAPEEVVIAVIVRRDDAHPDSHGLKANFMGPILINTNTRQAMQKVLDRFNCDIVIRG</sequence>
<proteinExistence type="inferred from homology"/>
<dbReference type="GO" id="GO:0044780">
    <property type="term" value="P:bacterial-type flagellum assembly"/>
    <property type="evidence" value="ECO:0007669"/>
    <property type="project" value="UniProtKB-UniRule"/>
</dbReference>
<dbReference type="OrthoDB" id="9801235at2"/>
<dbReference type="KEGG" id="htl:HPTL_1006"/>
<comment type="similarity">
    <text evidence="4">Belongs to the FliW family.</text>
</comment>
<keyword evidence="3 4" id="KW-0810">Translation regulation</keyword>
<dbReference type="NCBIfam" id="NF009792">
    <property type="entry name" value="PRK13284.1"/>
    <property type="match status" value="1"/>
</dbReference>